<keyword evidence="6 12" id="KW-0641">Proline biosynthesis</keyword>
<evidence type="ECO:0000256" key="11">
    <source>
        <dbReference type="PIRSR" id="PIRSR000193-1"/>
    </source>
</evidence>
<comment type="similarity">
    <text evidence="2 12">Belongs to the pyrroline-5-carboxylate reductase family.</text>
</comment>
<dbReference type="PANTHER" id="PTHR11645:SF0">
    <property type="entry name" value="PYRROLINE-5-CARBOXYLATE REDUCTASE 3"/>
    <property type="match status" value="1"/>
</dbReference>
<dbReference type="UniPathway" id="UPA00098">
    <property type="reaction ID" value="UER00361"/>
</dbReference>
<comment type="catalytic activity">
    <reaction evidence="9">
        <text>L-proline + NAD(+) = (S)-1-pyrroline-5-carboxylate + NADH + 2 H(+)</text>
        <dbReference type="Rhea" id="RHEA:14105"/>
        <dbReference type="ChEBI" id="CHEBI:15378"/>
        <dbReference type="ChEBI" id="CHEBI:17388"/>
        <dbReference type="ChEBI" id="CHEBI:57540"/>
        <dbReference type="ChEBI" id="CHEBI:57945"/>
        <dbReference type="ChEBI" id="CHEBI:60039"/>
        <dbReference type="EC" id="1.5.1.2"/>
    </reaction>
</comment>
<dbReference type="EMBL" id="KC503368">
    <property type="protein sequence ID" value="AGT02534.1"/>
    <property type="molecule type" value="Genomic_DNA"/>
</dbReference>
<dbReference type="Pfam" id="PF14748">
    <property type="entry name" value="P5CR_dimer"/>
    <property type="match status" value="1"/>
</dbReference>
<evidence type="ECO:0000256" key="9">
    <source>
        <dbReference type="ARBA" id="ARBA00050547"/>
    </source>
</evidence>
<dbReference type="GO" id="GO:0004735">
    <property type="term" value="F:pyrroline-5-carboxylate reductase activity"/>
    <property type="evidence" value="ECO:0007669"/>
    <property type="project" value="UniProtKB-EC"/>
</dbReference>
<dbReference type="InterPro" id="IPR029036">
    <property type="entry name" value="P5CR_dimer"/>
</dbReference>
<evidence type="ECO:0000256" key="12">
    <source>
        <dbReference type="RuleBase" id="RU003903"/>
    </source>
</evidence>
<keyword evidence="7 11" id="KW-0521">NADP</keyword>
<dbReference type="AlphaFoldDB" id="U5KMS5"/>
<dbReference type="EC" id="1.5.1.2" evidence="12"/>
<dbReference type="InterPro" id="IPR036291">
    <property type="entry name" value="NAD(P)-bd_dom_sf"/>
</dbReference>
<reference evidence="15" key="1">
    <citation type="submission" date="2013-01" db="EMBL/GenBank/DDBJ databases">
        <title>Genomic Cooperation Between Trypanosomatids and Their Bacterial Endosymbionts in the Synthesis of Essential Amino Acids Heavily Influenced by Multiple Lateral Gene Transfer Events.</title>
        <authorList>
            <person name="Alves J.M.P."/>
            <person name="Klein C."/>
            <person name="Maia da Silva F."/>
            <person name="Costa Martins A.G."/>
            <person name="Serrano M.G."/>
            <person name="Buck G.A."/>
            <person name="Vasconcelos A.T.R."/>
            <person name="France-Sagot M."/>
            <person name="Teixeira M.M.G."/>
            <person name="Motta M.C.M."/>
            <person name="Camargo E.P."/>
        </authorList>
    </citation>
    <scope>NUCLEOTIDE SEQUENCE</scope>
</reference>
<accession>U5KMS5</accession>
<comment type="catalytic activity">
    <reaction evidence="10 12">
        <text>L-proline + NADP(+) = (S)-1-pyrroline-5-carboxylate + NADPH + 2 H(+)</text>
        <dbReference type="Rhea" id="RHEA:14109"/>
        <dbReference type="ChEBI" id="CHEBI:15378"/>
        <dbReference type="ChEBI" id="CHEBI:17388"/>
        <dbReference type="ChEBI" id="CHEBI:57783"/>
        <dbReference type="ChEBI" id="CHEBI:58349"/>
        <dbReference type="ChEBI" id="CHEBI:60039"/>
        <dbReference type="EC" id="1.5.1.2"/>
    </reaction>
</comment>
<evidence type="ECO:0000256" key="8">
    <source>
        <dbReference type="ARBA" id="ARBA00023002"/>
    </source>
</evidence>
<feature type="domain" description="Pyrroline-5-carboxylate reductase dimerisation" evidence="14">
    <location>
        <begin position="164"/>
        <end position="268"/>
    </location>
</feature>
<dbReference type="InterPro" id="IPR028939">
    <property type="entry name" value="P5C_Rdtase_cat_N"/>
</dbReference>
<evidence type="ECO:0000259" key="14">
    <source>
        <dbReference type="Pfam" id="PF14748"/>
    </source>
</evidence>
<evidence type="ECO:0000313" key="15">
    <source>
        <dbReference type="EMBL" id="AGT02534.1"/>
    </source>
</evidence>
<dbReference type="Pfam" id="PF03807">
    <property type="entry name" value="F420_oxidored"/>
    <property type="match status" value="1"/>
</dbReference>
<dbReference type="Gene3D" id="1.10.3730.10">
    <property type="entry name" value="ProC C-terminal domain-like"/>
    <property type="match status" value="1"/>
</dbReference>
<evidence type="ECO:0000256" key="2">
    <source>
        <dbReference type="ARBA" id="ARBA00005525"/>
    </source>
</evidence>
<comment type="pathway">
    <text evidence="12">Amino-acid biosynthesis; L-proline biosynthesis; L-proline from L-glutamate 5-semialdehyde: step 1/1.</text>
</comment>
<feature type="binding site" evidence="11">
    <location>
        <begin position="11"/>
        <end position="16"/>
    </location>
    <ligand>
        <name>NADP(+)</name>
        <dbReference type="ChEBI" id="CHEBI:58349"/>
    </ligand>
</feature>
<dbReference type="InterPro" id="IPR000304">
    <property type="entry name" value="Pyrroline-COOH_reductase"/>
</dbReference>
<dbReference type="GO" id="GO:0005737">
    <property type="term" value="C:cytoplasm"/>
    <property type="evidence" value="ECO:0007669"/>
    <property type="project" value="UniProtKB-SubCell"/>
</dbReference>
<dbReference type="FunFam" id="1.10.3730.10:FF:000001">
    <property type="entry name" value="Pyrroline-5-carboxylate reductase"/>
    <property type="match status" value="1"/>
</dbReference>
<dbReference type="SUPFAM" id="SSF51735">
    <property type="entry name" value="NAD(P)-binding Rossmann-fold domains"/>
    <property type="match status" value="1"/>
</dbReference>
<dbReference type="PIRSF" id="PIRSF000193">
    <property type="entry name" value="Pyrrol-5-carb_rd"/>
    <property type="match status" value="1"/>
</dbReference>
<dbReference type="NCBIfam" id="TIGR00112">
    <property type="entry name" value="proC"/>
    <property type="match status" value="1"/>
</dbReference>
<feature type="domain" description="Pyrroline-5-carboxylate reductase catalytic N-terminal" evidence="13">
    <location>
        <begin position="8"/>
        <end position="101"/>
    </location>
</feature>
<dbReference type="SUPFAM" id="SSF48179">
    <property type="entry name" value="6-phosphogluconate dehydrogenase C-terminal domain-like"/>
    <property type="match status" value="1"/>
</dbReference>
<name>U5KMS5_HERMU</name>
<evidence type="ECO:0000259" key="13">
    <source>
        <dbReference type="Pfam" id="PF03807"/>
    </source>
</evidence>
<dbReference type="PROSITE" id="PS00521">
    <property type="entry name" value="P5CR"/>
    <property type="match status" value="1"/>
</dbReference>
<keyword evidence="4" id="KW-0963">Cytoplasm</keyword>
<evidence type="ECO:0000256" key="5">
    <source>
        <dbReference type="ARBA" id="ARBA00022605"/>
    </source>
</evidence>
<dbReference type="GO" id="GO:0055129">
    <property type="term" value="P:L-proline biosynthetic process"/>
    <property type="evidence" value="ECO:0007669"/>
    <property type="project" value="UniProtKB-UniPathway"/>
</dbReference>
<protein>
    <recommendedName>
        <fullName evidence="3 12">Pyrroline-5-carboxylate reductase</fullName>
        <ecNumber evidence="12">1.5.1.2</ecNumber>
    </recommendedName>
</protein>
<dbReference type="FunFam" id="3.40.50.720:FF:000190">
    <property type="entry name" value="Pyrroline-5-carboxylate reductase"/>
    <property type="match status" value="1"/>
</dbReference>
<organism evidence="15">
    <name type="scientific">Herpetomonas muscarum</name>
    <dbReference type="NCBI Taxonomy" id="5718"/>
    <lineage>
        <taxon>Eukaryota</taxon>
        <taxon>Discoba</taxon>
        <taxon>Euglenozoa</taxon>
        <taxon>Kinetoplastea</taxon>
        <taxon>Metakinetoplastina</taxon>
        <taxon>Trypanosomatida</taxon>
        <taxon>Trypanosomatidae</taxon>
        <taxon>Herpetomonas</taxon>
    </lineage>
</organism>
<proteinExistence type="inferred from homology"/>
<dbReference type="InterPro" id="IPR053790">
    <property type="entry name" value="P5CR-like_CS"/>
</dbReference>
<evidence type="ECO:0000256" key="3">
    <source>
        <dbReference type="ARBA" id="ARBA00021413"/>
    </source>
</evidence>
<evidence type="ECO:0000256" key="7">
    <source>
        <dbReference type="ARBA" id="ARBA00022857"/>
    </source>
</evidence>
<evidence type="ECO:0000256" key="6">
    <source>
        <dbReference type="ARBA" id="ARBA00022650"/>
    </source>
</evidence>
<dbReference type="InterPro" id="IPR008927">
    <property type="entry name" value="6-PGluconate_DH-like_C_sf"/>
</dbReference>
<keyword evidence="8 12" id="KW-0560">Oxidoreductase</keyword>
<dbReference type="PANTHER" id="PTHR11645">
    <property type="entry name" value="PYRROLINE-5-CARBOXYLATE REDUCTASE"/>
    <property type="match status" value="1"/>
</dbReference>
<comment type="subcellular location">
    <subcellularLocation>
        <location evidence="1">Cytoplasm</location>
    </subcellularLocation>
</comment>
<evidence type="ECO:0000256" key="4">
    <source>
        <dbReference type="ARBA" id="ARBA00022490"/>
    </source>
</evidence>
<dbReference type="HAMAP" id="MF_01925">
    <property type="entry name" value="P5C_reductase"/>
    <property type="match status" value="1"/>
</dbReference>
<evidence type="ECO:0000256" key="1">
    <source>
        <dbReference type="ARBA" id="ARBA00004496"/>
    </source>
</evidence>
<dbReference type="Gene3D" id="3.40.50.720">
    <property type="entry name" value="NAD(P)-binding Rossmann-like Domain"/>
    <property type="match status" value="1"/>
</dbReference>
<keyword evidence="5 12" id="KW-0028">Amino-acid biosynthesis</keyword>
<evidence type="ECO:0000256" key="10">
    <source>
        <dbReference type="ARBA" id="ARBA00052690"/>
    </source>
</evidence>
<sequence>MPQINKTFGFIGCGSMAECIMAGMLKSGTATPKNVYVCNRTESTMKRLADEYGVQPANALELTEKCDVIFLGVKPYGITAMLDMIKGVITPPKLIVSMAAGVTIDTMEKHLPANTKLIRVMPNIPCFVGCGMTSVTANKSATEEDTAIIVQVFESIGKAAVVPESGIHAVIGVAGSSSAYTFMYMEALADGAVRGGLPRARAYEMAAQAVLGAAKMLQETGKTPGALKDMVCSPGGTTIEAVRFLEKGGFRSTVIEGMIAAMDKSKQMEETYKE</sequence>